<name>A0ABY1QSN2_9BURK</name>
<reference evidence="1 2" key="1">
    <citation type="submission" date="2017-05" db="EMBL/GenBank/DDBJ databases">
        <authorList>
            <person name="Varghese N."/>
            <person name="Submissions S."/>
        </authorList>
    </citation>
    <scope>NUCLEOTIDE SEQUENCE [LARGE SCALE GENOMIC DNA]</scope>
    <source>
        <strain evidence="1 2">DSM 26001</strain>
    </source>
</reference>
<accession>A0ABY1QSN2</accession>
<organism evidence="1 2">
    <name type="scientific">Noviherbaspirillum suwonense</name>
    <dbReference type="NCBI Taxonomy" id="1224511"/>
    <lineage>
        <taxon>Bacteria</taxon>
        <taxon>Pseudomonadati</taxon>
        <taxon>Pseudomonadota</taxon>
        <taxon>Betaproteobacteria</taxon>
        <taxon>Burkholderiales</taxon>
        <taxon>Oxalobacteraceae</taxon>
        <taxon>Noviherbaspirillum</taxon>
    </lineage>
</organism>
<dbReference type="RefSeq" id="WP_283445303.1">
    <property type="nucleotide sequence ID" value="NZ_FXUL01000032.1"/>
</dbReference>
<keyword evidence="2" id="KW-1185">Reference proteome</keyword>
<sequence length="223" mass="24676">MSKIDHASFEATISALTQPLNGQYPRPWMTDLVDPFSARVFIVGRNQAKGYDAAQLTHRRHMDALFSRNGESCRRLYEELVGTSSQTRQNTNRLRDLLLQAGVDSVLETNVICYSTPMSAILSTAAHAGGRGRGAEIFRTLLESIQPPVLIVHGAGTIKDLSKVLSYDLPPPCAEPGKPVSAQIGNTTVFVVRSLAPTEWWQWHGWAWSHLKLVAEEVADLLR</sequence>
<protein>
    <recommendedName>
        <fullName evidence="3">Uracil-DNA glycosylase-like domain-containing protein</fullName>
    </recommendedName>
</protein>
<evidence type="ECO:0008006" key="3">
    <source>
        <dbReference type="Google" id="ProtNLM"/>
    </source>
</evidence>
<dbReference type="EMBL" id="FXUL01000032">
    <property type="protein sequence ID" value="SMP79605.1"/>
    <property type="molecule type" value="Genomic_DNA"/>
</dbReference>
<gene>
    <name evidence="1" type="ORF">SAMN06295970_13210</name>
</gene>
<evidence type="ECO:0000313" key="2">
    <source>
        <dbReference type="Proteomes" id="UP001158049"/>
    </source>
</evidence>
<evidence type="ECO:0000313" key="1">
    <source>
        <dbReference type="EMBL" id="SMP79605.1"/>
    </source>
</evidence>
<dbReference type="Proteomes" id="UP001158049">
    <property type="component" value="Unassembled WGS sequence"/>
</dbReference>
<proteinExistence type="predicted"/>
<comment type="caution">
    <text evidence="1">The sequence shown here is derived from an EMBL/GenBank/DDBJ whole genome shotgun (WGS) entry which is preliminary data.</text>
</comment>